<dbReference type="Pfam" id="PF22938">
    <property type="entry name" value="Integrase_p58_C"/>
    <property type="match status" value="1"/>
</dbReference>
<keyword evidence="1" id="KW-0863">Zinc-finger</keyword>
<dbReference type="InterPro" id="IPR001878">
    <property type="entry name" value="Znf_CCHC"/>
</dbReference>
<dbReference type="PANTHER" id="PTHR47331">
    <property type="entry name" value="PHD-TYPE DOMAIN-CONTAINING PROTEIN"/>
    <property type="match status" value="1"/>
</dbReference>
<accession>A0ABY6K8B2</accession>
<dbReference type="InterPro" id="IPR036875">
    <property type="entry name" value="Znf_CCHC_sf"/>
</dbReference>
<protein>
    <recommendedName>
        <fullName evidence="2">CCHC-type domain-containing protein</fullName>
    </recommendedName>
</protein>
<evidence type="ECO:0000313" key="3">
    <source>
        <dbReference type="EMBL" id="UYV64569.1"/>
    </source>
</evidence>
<dbReference type="PANTHER" id="PTHR47331:SF1">
    <property type="entry name" value="GAG-LIKE PROTEIN"/>
    <property type="match status" value="1"/>
</dbReference>
<dbReference type="SMART" id="SM00343">
    <property type="entry name" value="ZnF_C2HC"/>
    <property type="match status" value="1"/>
</dbReference>
<dbReference type="Proteomes" id="UP001235939">
    <property type="component" value="Chromosome 03"/>
</dbReference>
<dbReference type="Pfam" id="PF05380">
    <property type="entry name" value="Peptidase_A17"/>
    <property type="match status" value="1"/>
</dbReference>
<dbReference type="Pfam" id="PF18701">
    <property type="entry name" value="DUF5641"/>
    <property type="match status" value="1"/>
</dbReference>
<dbReference type="PROSITE" id="PS50158">
    <property type="entry name" value="ZF_CCHC"/>
    <property type="match status" value="1"/>
</dbReference>
<name>A0ABY6K8B2_9ARAC</name>
<evidence type="ECO:0000256" key="1">
    <source>
        <dbReference type="PROSITE-ProRule" id="PRU00047"/>
    </source>
</evidence>
<reference evidence="3 4" key="1">
    <citation type="submission" date="2022-01" db="EMBL/GenBank/DDBJ databases">
        <title>A chromosomal length assembly of Cordylochernes scorpioides.</title>
        <authorList>
            <person name="Zeh D."/>
            <person name="Zeh J."/>
        </authorList>
    </citation>
    <scope>NUCLEOTIDE SEQUENCE [LARGE SCALE GENOMIC DNA]</scope>
    <source>
        <strain evidence="3">IN4F17</strain>
        <tissue evidence="3">Whole Body</tissue>
    </source>
</reference>
<dbReference type="InterPro" id="IPR054465">
    <property type="entry name" value="Integrase_p58-like_C"/>
</dbReference>
<dbReference type="EMBL" id="CP092865">
    <property type="protein sequence ID" value="UYV64569.1"/>
    <property type="molecule type" value="Genomic_DNA"/>
</dbReference>
<dbReference type="InterPro" id="IPR008042">
    <property type="entry name" value="Retrotrans_Pao"/>
</dbReference>
<gene>
    <name evidence="3" type="ORF">LAZ67_3001200</name>
</gene>
<sequence>MANIYDPLGWFVPVILEIKLMIQTLWAAKLTWDEPIPVGLQESWKALENDLASLHQVQIPRWIRLYELTTYEIHEFADDSQSAYAAMVYIEIIHNSSIHYVYQLAAKTRVATLKTTTTPRMELCASLLLAQLTRLVCTAMSLNINKVTLWSDSTIVQSWLASEHSRWEPYVSNRVMDIQELLPCRWMHVKGEDNLADLASRGISLDQLLDLQLWWHGPPWLKTTSQPYKDSIPVINEQCLNYKKRKKVCRIWPTTSNAWQDLAFPTCPSETQDFMAQHQFIDAIGDPETQKVVSPSSATTLQEILVQAMKYEAAQQATIESYRKSKTTQCCWSCGQYGHMRRNCPEISETITAPRKNHVRRNDNADALSRRPCVPQSGPCSRAEERFCVRQVTAQESNEVEEQHWTVQALRKAQREDRDLLSVLNWKESGGRPFWEDVASHSPKTKSLWRLWNSLTLRDGVLYRKWESEDVRKEPTPRSKEKVKIYNVGAPFERMLTVHQWAGEKLHLSSEKMKDRYNVKTSNKTFKEGEMVWLHDPRRKKGLSPKLQYQWEGPFKIIKCLNDVIYRFQKTPTSKPKVLHYNRLAPFRGSVPEQWTVRDNQTKLRAVLQASCCLKRSDCCLPPTPVYFLEDSRRFYELLSPVLLLLSLTVLQLAGVQLTQSAIREKYWIPSGRCLVKQILFKCSKCARFRTKPVQKLMGNFPTSRINLTRPLPKTGIDFAGPVIVKTSNLRNARYDPEDLTALTAAHFLIGMPLTVVPSLVEKAVPVLKEDGNWLNRSRQTFGKDGHIGTLVLLKEDNLPPLNCIMGRINQVYPGEDGLVRVVSIKTAVETSEELWP</sequence>
<keyword evidence="1" id="KW-0862">Zinc</keyword>
<dbReference type="InterPro" id="IPR040676">
    <property type="entry name" value="DUF5641"/>
</dbReference>
<feature type="domain" description="CCHC-type" evidence="2">
    <location>
        <begin position="331"/>
        <end position="346"/>
    </location>
</feature>
<keyword evidence="1" id="KW-0479">Metal-binding</keyword>
<proteinExistence type="predicted"/>
<evidence type="ECO:0000259" key="2">
    <source>
        <dbReference type="PROSITE" id="PS50158"/>
    </source>
</evidence>
<evidence type="ECO:0000313" key="4">
    <source>
        <dbReference type="Proteomes" id="UP001235939"/>
    </source>
</evidence>
<keyword evidence="4" id="KW-1185">Reference proteome</keyword>
<feature type="non-terminal residue" evidence="3">
    <location>
        <position position="1"/>
    </location>
</feature>
<organism evidence="3 4">
    <name type="scientific">Cordylochernes scorpioides</name>
    <dbReference type="NCBI Taxonomy" id="51811"/>
    <lineage>
        <taxon>Eukaryota</taxon>
        <taxon>Metazoa</taxon>
        <taxon>Ecdysozoa</taxon>
        <taxon>Arthropoda</taxon>
        <taxon>Chelicerata</taxon>
        <taxon>Arachnida</taxon>
        <taxon>Pseudoscorpiones</taxon>
        <taxon>Cheliferoidea</taxon>
        <taxon>Chernetidae</taxon>
        <taxon>Cordylochernes</taxon>
    </lineage>
</organism>
<dbReference type="SUPFAM" id="SSF57756">
    <property type="entry name" value="Retrovirus zinc finger-like domains"/>
    <property type="match status" value="1"/>
</dbReference>